<name>A0A917KWQ1_9PROT</name>
<dbReference type="EMBL" id="BMKW01000012">
    <property type="protein sequence ID" value="GGJ33397.1"/>
    <property type="molecule type" value="Genomic_DNA"/>
</dbReference>
<dbReference type="Pfam" id="PF13280">
    <property type="entry name" value="WYL"/>
    <property type="match status" value="1"/>
</dbReference>
<dbReference type="PANTHER" id="PTHR34580:SF3">
    <property type="entry name" value="PROTEIN PAFB"/>
    <property type="match status" value="1"/>
</dbReference>
<dbReference type="Proteomes" id="UP000661507">
    <property type="component" value="Unassembled WGS sequence"/>
</dbReference>
<sequence>MSRAARLLGLMQALRRRRRAVAAADLAAELGVSLRTIYRDIVTLVAEGAPIEGAAGLGYRLREGFFLPPLMLTEDEADAVLLGLRLVAQRVDAELALAADEAFAKIAAILPPAVEDAAAASALIAGSPAGAGAPPHLAALREAMRGEHKVRLRYVDATGKGSERVVWPIAIGFFIAAEVLAAWCELRGDFRHFRLDRIAAATSLPDRLPKRRRVLLAEWRAQSNLDD</sequence>
<dbReference type="AlphaFoldDB" id="A0A917KWQ1"/>
<dbReference type="PANTHER" id="PTHR34580">
    <property type="match status" value="1"/>
</dbReference>
<dbReference type="InterPro" id="IPR026881">
    <property type="entry name" value="WYL_dom"/>
</dbReference>
<gene>
    <name evidence="3" type="ORF">GCM10011320_46330</name>
</gene>
<dbReference type="InterPro" id="IPR036388">
    <property type="entry name" value="WH-like_DNA-bd_sf"/>
</dbReference>
<dbReference type="Pfam" id="PF08279">
    <property type="entry name" value="HTH_11"/>
    <property type="match status" value="1"/>
</dbReference>
<organism evidence="3 4">
    <name type="scientific">Neoroseomonas lacus</name>
    <dbReference type="NCBI Taxonomy" id="287609"/>
    <lineage>
        <taxon>Bacteria</taxon>
        <taxon>Pseudomonadati</taxon>
        <taxon>Pseudomonadota</taxon>
        <taxon>Alphaproteobacteria</taxon>
        <taxon>Acetobacterales</taxon>
        <taxon>Acetobacteraceae</taxon>
        <taxon>Neoroseomonas</taxon>
    </lineage>
</organism>
<evidence type="ECO:0000259" key="1">
    <source>
        <dbReference type="Pfam" id="PF08279"/>
    </source>
</evidence>
<protein>
    <submittedName>
        <fullName evidence="3">Transcriptional regulator</fullName>
    </submittedName>
</protein>
<dbReference type="InterPro" id="IPR013196">
    <property type="entry name" value="HTH_11"/>
</dbReference>
<keyword evidence="4" id="KW-1185">Reference proteome</keyword>
<feature type="domain" description="WYL" evidence="2">
    <location>
        <begin position="135"/>
        <end position="202"/>
    </location>
</feature>
<dbReference type="InterPro" id="IPR036390">
    <property type="entry name" value="WH_DNA-bd_sf"/>
</dbReference>
<feature type="domain" description="Helix-turn-helix type 11" evidence="1">
    <location>
        <begin position="6"/>
        <end position="60"/>
    </location>
</feature>
<reference evidence="3" key="1">
    <citation type="journal article" date="2014" name="Int. J. Syst. Evol. Microbiol.">
        <title>Complete genome sequence of Corynebacterium casei LMG S-19264T (=DSM 44701T), isolated from a smear-ripened cheese.</title>
        <authorList>
            <consortium name="US DOE Joint Genome Institute (JGI-PGF)"/>
            <person name="Walter F."/>
            <person name="Albersmeier A."/>
            <person name="Kalinowski J."/>
            <person name="Ruckert C."/>
        </authorList>
    </citation>
    <scope>NUCLEOTIDE SEQUENCE</scope>
    <source>
        <strain evidence="3">CGMCC 1.3617</strain>
    </source>
</reference>
<reference evidence="3" key="2">
    <citation type="submission" date="2020-09" db="EMBL/GenBank/DDBJ databases">
        <authorList>
            <person name="Sun Q."/>
            <person name="Zhou Y."/>
        </authorList>
    </citation>
    <scope>NUCLEOTIDE SEQUENCE</scope>
    <source>
        <strain evidence="3">CGMCC 1.3617</strain>
    </source>
</reference>
<evidence type="ECO:0000259" key="2">
    <source>
        <dbReference type="Pfam" id="PF13280"/>
    </source>
</evidence>
<comment type="caution">
    <text evidence="3">The sequence shown here is derived from an EMBL/GenBank/DDBJ whole genome shotgun (WGS) entry which is preliminary data.</text>
</comment>
<dbReference type="RefSeq" id="WP_188971242.1">
    <property type="nucleotide sequence ID" value="NZ_BMKW01000012.1"/>
</dbReference>
<accession>A0A917KWQ1</accession>
<evidence type="ECO:0000313" key="3">
    <source>
        <dbReference type="EMBL" id="GGJ33397.1"/>
    </source>
</evidence>
<dbReference type="SUPFAM" id="SSF46785">
    <property type="entry name" value="Winged helix' DNA-binding domain"/>
    <property type="match status" value="1"/>
</dbReference>
<dbReference type="Gene3D" id="1.10.10.10">
    <property type="entry name" value="Winged helix-like DNA-binding domain superfamily/Winged helix DNA-binding domain"/>
    <property type="match status" value="1"/>
</dbReference>
<proteinExistence type="predicted"/>
<evidence type="ECO:0000313" key="4">
    <source>
        <dbReference type="Proteomes" id="UP000661507"/>
    </source>
</evidence>
<dbReference type="InterPro" id="IPR051534">
    <property type="entry name" value="CBASS_pafABC_assoc_protein"/>
</dbReference>
<dbReference type="PROSITE" id="PS52050">
    <property type="entry name" value="WYL"/>
    <property type="match status" value="1"/>
</dbReference>